<accession>A0A915E0E9</accession>
<sequence>MSQRPHSSNRPPSPAGSVATSAGGDIRRKKTQMVDDITEEFQRLGIGIGDPHLEEKISPGTMGEPIKVVSNVYGIKMATMPVFRYDITLSAIFRGGRDKKLEFTKRSKDDSVVVDRKNMCRIAFEQMIGKFPEVFGENPHAVYYDLQCILYTLRRVELGPKNEQVFELDQADCQNVQELQRFGALRCWCAKCVMDLS</sequence>
<feature type="compositionally biased region" description="Polar residues" evidence="1">
    <location>
        <begin position="1"/>
        <end position="10"/>
    </location>
</feature>
<evidence type="ECO:0000313" key="3">
    <source>
        <dbReference type="WBParaSite" id="jg25372.2"/>
    </source>
</evidence>
<reference evidence="3" key="1">
    <citation type="submission" date="2022-11" db="UniProtKB">
        <authorList>
            <consortium name="WormBaseParasite"/>
        </authorList>
    </citation>
    <scope>IDENTIFICATION</scope>
</reference>
<evidence type="ECO:0000313" key="2">
    <source>
        <dbReference type="Proteomes" id="UP000887574"/>
    </source>
</evidence>
<organism evidence="2 3">
    <name type="scientific">Ditylenchus dipsaci</name>
    <dbReference type="NCBI Taxonomy" id="166011"/>
    <lineage>
        <taxon>Eukaryota</taxon>
        <taxon>Metazoa</taxon>
        <taxon>Ecdysozoa</taxon>
        <taxon>Nematoda</taxon>
        <taxon>Chromadorea</taxon>
        <taxon>Rhabditida</taxon>
        <taxon>Tylenchina</taxon>
        <taxon>Tylenchomorpha</taxon>
        <taxon>Sphaerularioidea</taxon>
        <taxon>Anguinidae</taxon>
        <taxon>Anguininae</taxon>
        <taxon>Ditylenchus</taxon>
    </lineage>
</organism>
<feature type="region of interest" description="Disordered" evidence="1">
    <location>
        <begin position="1"/>
        <end position="32"/>
    </location>
</feature>
<dbReference type="AlphaFoldDB" id="A0A915E0E9"/>
<protein>
    <submittedName>
        <fullName evidence="3">Uncharacterized protein</fullName>
    </submittedName>
</protein>
<proteinExistence type="predicted"/>
<evidence type="ECO:0000256" key="1">
    <source>
        <dbReference type="SAM" id="MobiDB-lite"/>
    </source>
</evidence>
<name>A0A915E0E9_9BILA</name>
<keyword evidence="2" id="KW-1185">Reference proteome</keyword>
<dbReference type="Proteomes" id="UP000887574">
    <property type="component" value="Unplaced"/>
</dbReference>
<dbReference type="WBParaSite" id="jg25372.2">
    <property type="protein sequence ID" value="jg25372.2"/>
    <property type="gene ID" value="jg25372"/>
</dbReference>